<evidence type="ECO:0000313" key="3">
    <source>
        <dbReference type="EMBL" id="PWB68719.1"/>
    </source>
</evidence>
<dbReference type="InterPro" id="IPR043519">
    <property type="entry name" value="NT_sf"/>
</dbReference>
<sequence length="290" mass="32896">MIAEPRGGPRYETETATDMHATFCTPFPELNIILRELVRRLRQVLGNNFIGAYLQGSFAVGGCDEYSDCDFAIAVNQDLSESELQELRSIHRRIYNFDMAWAKALEGSYFPKAILRDYNQSGSDLWYLENGRSELERSNHCNKVVVKWILRERGVILSGPEPSTLIDPIPVEVLRRAIFNSINDSGQMILANPGQYNNRFYQSFIVLHFCRKLHDLHTGMVGSKRAGAEWAKHHLGQSWGDLVDRAWNGRPDPAVSIRQPADETDFKNTLELIKEIMHSATEFAAAHLGT</sequence>
<dbReference type="InterPro" id="IPR025184">
    <property type="entry name" value="AadA_C"/>
</dbReference>
<proteinExistence type="predicted"/>
<protein>
    <recommendedName>
        <fullName evidence="2">Adenylyltransferase AadA C-terminal domain-containing protein</fullName>
    </recommendedName>
</protein>
<dbReference type="EMBL" id="PQAP01000192">
    <property type="protein sequence ID" value="PWB68719.1"/>
    <property type="molecule type" value="Genomic_DNA"/>
</dbReference>
<dbReference type="AlphaFoldDB" id="A0A855WYZ6"/>
<organism evidence="3 4">
    <name type="scientific">candidate division GN15 bacterium</name>
    <dbReference type="NCBI Taxonomy" id="2072418"/>
    <lineage>
        <taxon>Bacteria</taxon>
        <taxon>candidate division GN15</taxon>
    </lineage>
</organism>
<dbReference type="CDD" id="cd05403">
    <property type="entry name" value="NT_KNTase_like"/>
    <property type="match status" value="1"/>
</dbReference>
<keyword evidence="1" id="KW-0808">Transferase</keyword>
<dbReference type="GO" id="GO:0016740">
    <property type="term" value="F:transferase activity"/>
    <property type="evidence" value="ECO:0007669"/>
    <property type="project" value="UniProtKB-KW"/>
</dbReference>
<gene>
    <name evidence="3" type="ORF">C3F09_11055</name>
</gene>
<dbReference type="SUPFAM" id="SSF81301">
    <property type="entry name" value="Nucleotidyltransferase"/>
    <property type="match status" value="1"/>
</dbReference>
<evidence type="ECO:0000259" key="2">
    <source>
        <dbReference type="Pfam" id="PF13427"/>
    </source>
</evidence>
<evidence type="ECO:0000313" key="4">
    <source>
        <dbReference type="Proteomes" id="UP000250918"/>
    </source>
</evidence>
<dbReference type="Proteomes" id="UP000250918">
    <property type="component" value="Unassembled WGS sequence"/>
</dbReference>
<comment type="caution">
    <text evidence="3">The sequence shown here is derived from an EMBL/GenBank/DDBJ whole genome shotgun (WGS) entry which is preliminary data.</text>
</comment>
<dbReference type="Gene3D" id="3.30.460.10">
    <property type="entry name" value="Beta Polymerase, domain 2"/>
    <property type="match status" value="1"/>
</dbReference>
<reference evidence="3 4" key="1">
    <citation type="journal article" date="2018" name="ISME J.">
        <title>A methanotrophic archaeon couples anaerobic oxidation of methane to Fe(III) reduction.</title>
        <authorList>
            <person name="Cai C."/>
            <person name="Leu A.O."/>
            <person name="Xie G.J."/>
            <person name="Guo J."/>
            <person name="Feng Y."/>
            <person name="Zhao J.X."/>
            <person name="Tyson G.W."/>
            <person name="Yuan Z."/>
            <person name="Hu S."/>
        </authorList>
    </citation>
    <scope>NUCLEOTIDE SEQUENCE [LARGE SCALE GENOMIC DNA]</scope>
    <source>
        <strain evidence="3">FeB_12</strain>
    </source>
</reference>
<accession>A0A855WYZ6</accession>
<feature type="domain" description="Adenylyltransferase AadA C-terminal" evidence="2">
    <location>
        <begin position="165"/>
        <end position="248"/>
    </location>
</feature>
<evidence type="ECO:0000256" key="1">
    <source>
        <dbReference type="ARBA" id="ARBA00022679"/>
    </source>
</evidence>
<dbReference type="Pfam" id="PF13427">
    <property type="entry name" value="AadA_C"/>
    <property type="match status" value="1"/>
</dbReference>
<name>A0A855WYZ6_9BACT</name>